<keyword evidence="2" id="KW-0418">Kinase</keyword>
<accession>A0A6A1WGG7</accession>
<dbReference type="PANTHER" id="PTHR47976:SF7">
    <property type="entry name" value="RECEPTOR-LIKE SERINE_THREONINE-PROTEIN KINASE"/>
    <property type="match status" value="1"/>
</dbReference>
<keyword evidence="1" id="KW-0732">Signal</keyword>
<reference evidence="2 3" key="1">
    <citation type="journal article" date="2019" name="Plant Biotechnol. J.">
        <title>The red bayberry genome and genetic basis of sex determination.</title>
        <authorList>
            <person name="Jia H.M."/>
            <person name="Jia H.J."/>
            <person name="Cai Q.L."/>
            <person name="Wang Y."/>
            <person name="Zhao H.B."/>
            <person name="Yang W.F."/>
            <person name="Wang G.Y."/>
            <person name="Li Y.H."/>
            <person name="Zhan D.L."/>
            <person name="Shen Y.T."/>
            <person name="Niu Q.F."/>
            <person name="Chang L."/>
            <person name="Qiu J."/>
            <person name="Zhao L."/>
            <person name="Xie H.B."/>
            <person name="Fu W.Y."/>
            <person name="Jin J."/>
            <person name="Li X.W."/>
            <person name="Jiao Y."/>
            <person name="Zhou C.C."/>
            <person name="Tu T."/>
            <person name="Chai C.Y."/>
            <person name="Gao J.L."/>
            <person name="Fan L.J."/>
            <person name="van de Weg E."/>
            <person name="Wang J.Y."/>
            <person name="Gao Z.S."/>
        </authorList>
    </citation>
    <scope>NUCLEOTIDE SEQUENCE [LARGE SCALE GENOMIC DNA]</scope>
    <source>
        <tissue evidence="2">Leaves</tissue>
    </source>
</reference>
<dbReference type="InterPro" id="IPR051343">
    <property type="entry name" value="G-type_lectin_kinases/EP1-like"/>
</dbReference>
<keyword evidence="2" id="KW-0430">Lectin</keyword>
<evidence type="ECO:0000256" key="1">
    <source>
        <dbReference type="ARBA" id="ARBA00022729"/>
    </source>
</evidence>
<evidence type="ECO:0000313" key="3">
    <source>
        <dbReference type="Proteomes" id="UP000516437"/>
    </source>
</evidence>
<gene>
    <name evidence="2" type="ORF">CJ030_MR2G012463</name>
</gene>
<organism evidence="2 3">
    <name type="scientific">Morella rubra</name>
    <name type="common">Chinese bayberry</name>
    <dbReference type="NCBI Taxonomy" id="262757"/>
    <lineage>
        <taxon>Eukaryota</taxon>
        <taxon>Viridiplantae</taxon>
        <taxon>Streptophyta</taxon>
        <taxon>Embryophyta</taxon>
        <taxon>Tracheophyta</taxon>
        <taxon>Spermatophyta</taxon>
        <taxon>Magnoliopsida</taxon>
        <taxon>eudicotyledons</taxon>
        <taxon>Gunneridae</taxon>
        <taxon>Pentapetalae</taxon>
        <taxon>rosids</taxon>
        <taxon>fabids</taxon>
        <taxon>Fagales</taxon>
        <taxon>Myricaceae</taxon>
        <taxon>Morella</taxon>
    </lineage>
</organism>
<dbReference type="EMBL" id="RXIC02000020">
    <property type="protein sequence ID" value="KAB1223466.1"/>
    <property type="molecule type" value="Genomic_DNA"/>
</dbReference>
<keyword evidence="2" id="KW-0675">Receptor</keyword>
<protein>
    <submittedName>
        <fullName evidence="2">G-type lectin S-receptor-like serine/threonine-protein kinase RLK1</fullName>
    </submittedName>
</protein>
<dbReference type="GO" id="GO:0016301">
    <property type="term" value="F:kinase activity"/>
    <property type="evidence" value="ECO:0007669"/>
    <property type="project" value="UniProtKB-KW"/>
</dbReference>
<name>A0A6A1WGG7_9ROSI</name>
<keyword evidence="2" id="KW-0808">Transferase</keyword>
<dbReference type="OrthoDB" id="5857966at2759"/>
<dbReference type="Proteomes" id="UP000516437">
    <property type="component" value="Chromosome 2"/>
</dbReference>
<dbReference type="PANTHER" id="PTHR47976">
    <property type="entry name" value="G-TYPE LECTIN S-RECEPTOR-LIKE SERINE/THREONINE-PROTEIN KINASE SD2-5"/>
    <property type="match status" value="1"/>
</dbReference>
<keyword evidence="3" id="KW-1185">Reference proteome</keyword>
<dbReference type="AlphaFoldDB" id="A0A6A1WGG7"/>
<evidence type="ECO:0000313" key="2">
    <source>
        <dbReference type="EMBL" id="KAB1223466.1"/>
    </source>
</evidence>
<proteinExistence type="predicted"/>
<sequence length="178" mass="20922">MTKLHLVIRYNMIICSHCNVDYNLLQEAAILEEWAFKHGELAKLLVNEEHDDQKNWEEWLKVALWCILEEPSLRPSMKKVLLMLEGTVDIPIPPSLTSLIFLVLSDPCQYFFHVDHFDLDYTRREDMRTRTRACMKNLNSGKINPAELYKKNYTNKDGVGPRKKRKKFILIPSRASMN</sequence>
<dbReference type="GO" id="GO:0030246">
    <property type="term" value="F:carbohydrate binding"/>
    <property type="evidence" value="ECO:0007669"/>
    <property type="project" value="UniProtKB-KW"/>
</dbReference>
<comment type="caution">
    <text evidence="2">The sequence shown here is derived from an EMBL/GenBank/DDBJ whole genome shotgun (WGS) entry which is preliminary data.</text>
</comment>